<dbReference type="InterPro" id="IPR029016">
    <property type="entry name" value="GAF-like_dom_sf"/>
</dbReference>
<evidence type="ECO:0000313" key="8">
    <source>
        <dbReference type="Proteomes" id="UP000243904"/>
    </source>
</evidence>
<dbReference type="PROSITE" id="PS51078">
    <property type="entry name" value="ICLR_ED"/>
    <property type="match status" value="1"/>
</dbReference>
<dbReference type="EMBL" id="LT629750">
    <property type="protein sequence ID" value="SDT53817.1"/>
    <property type="molecule type" value="Genomic_DNA"/>
</dbReference>
<evidence type="ECO:0000256" key="4">
    <source>
        <dbReference type="SAM" id="MobiDB-lite"/>
    </source>
</evidence>
<keyword evidence="1" id="KW-0805">Transcription regulation</keyword>
<dbReference type="SUPFAM" id="SSF46785">
    <property type="entry name" value="Winged helix' DNA-binding domain"/>
    <property type="match status" value="1"/>
</dbReference>
<evidence type="ECO:0000259" key="5">
    <source>
        <dbReference type="PROSITE" id="PS51077"/>
    </source>
</evidence>
<accession>A0A1H2B6X5</accession>
<evidence type="ECO:0000313" key="7">
    <source>
        <dbReference type="EMBL" id="SDT53817.1"/>
    </source>
</evidence>
<dbReference type="PANTHER" id="PTHR30136">
    <property type="entry name" value="HELIX-TURN-HELIX TRANSCRIPTIONAL REGULATOR, ICLR FAMILY"/>
    <property type="match status" value="1"/>
</dbReference>
<evidence type="ECO:0000256" key="3">
    <source>
        <dbReference type="ARBA" id="ARBA00023163"/>
    </source>
</evidence>
<dbReference type="InterPro" id="IPR036390">
    <property type="entry name" value="WH_DNA-bd_sf"/>
</dbReference>
<feature type="compositionally biased region" description="Basic residues" evidence="4">
    <location>
        <begin position="256"/>
        <end position="272"/>
    </location>
</feature>
<dbReference type="GO" id="GO:0045892">
    <property type="term" value="P:negative regulation of DNA-templated transcription"/>
    <property type="evidence" value="ECO:0007669"/>
    <property type="project" value="TreeGrafter"/>
</dbReference>
<keyword evidence="8" id="KW-1185">Reference proteome</keyword>
<dbReference type="InterPro" id="IPR050707">
    <property type="entry name" value="HTH_MetabolicPath_Reg"/>
</dbReference>
<gene>
    <name evidence="7" type="ORF">SAMN05444158_6846</name>
</gene>
<feature type="domain" description="HTH iclR-type" evidence="5">
    <location>
        <begin position="11"/>
        <end position="73"/>
    </location>
</feature>
<evidence type="ECO:0000259" key="6">
    <source>
        <dbReference type="PROSITE" id="PS51078"/>
    </source>
</evidence>
<dbReference type="FunFam" id="1.10.10.10:FF:000056">
    <property type="entry name" value="IclR family transcriptional regulator"/>
    <property type="match status" value="1"/>
</dbReference>
<dbReference type="GO" id="GO:0003700">
    <property type="term" value="F:DNA-binding transcription factor activity"/>
    <property type="evidence" value="ECO:0007669"/>
    <property type="project" value="TreeGrafter"/>
</dbReference>
<dbReference type="AlphaFoldDB" id="A0A1H2B6X5"/>
<evidence type="ECO:0000256" key="2">
    <source>
        <dbReference type="ARBA" id="ARBA00023125"/>
    </source>
</evidence>
<protein>
    <submittedName>
        <fullName evidence="7">Transcriptional regulator, IclR family</fullName>
    </submittedName>
</protein>
<evidence type="ECO:0000256" key="1">
    <source>
        <dbReference type="ARBA" id="ARBA00023015"/>
    </source>
</evidence>
<dbReference type="PROSITE" id="PS51077">
    <property type="entry name" value="HTH_ICLR"/>
    <property type="match status" value="1"/>
</dbReference>
<sequence length="272" mass="29633">MGRIAVGSGENQSVTRAIELLNLLADSTEPLGVRDIARRIGVAPSNVQRLINTLTKAGFLEQSESNGRYKIGHRAFRVGSAFIEQNNLYSAAMPELYNLASLHITGFLGVLRENMVVYLATVQSEGPVAVTHRPGSQTYLHSTAMGKALLAEMDDSRIKSILTARPLPRLTPKTQISVPQLLKEIELIRRTGVAISEEENRYGFFSAGTVIRDFSGTAVAVISGAVPAAVTESDDRAKIAEQVYQAAQNASLKLGAPKRRRESLYKPSRKTR</sequence>
<dbReference type="InterPro" id="IPR005471">
    <property type="entry name" value="Tscrpt_reg_IclR_N"/>
</dbReference>
<dbReference type="Proteomes" id="UP000243904">
    <property type="component" value="Chromosome I"/>
</dbReference>
<name>A0A1H2B6X5_9BRAD</name>
<dbReference type="InterPro" id="IPR036388">
    <property type="entry name" value="WH-like_DNA-bd_sf"/>
</dbReference>
<dbReference type="SMART" id="SM00346">
    <property type="entry name" value="HTH_ICLR"/>
    <property type="match status" value="1"/>
</dbReference>
<organism evidence="7 8">
    <name type="scientific">Bradyrhizobium canariense</name>
    <dbReference type="NCBI Taxonomy" id="255045"/>
    <lineage>
        <taxon>Bacteria</taxon>
        <taxon>Pseudomonadati</taxon>
        <taxon>Pseudomonadota</taxon>
        <taxon>Alphaproteobacteria</taxon>
        <taxon>Hyphomicrobiales</taxon>
        <taxon>Nitrobacteraceae</taxon>
        <taxon>Bradyrhizobium</taxon>
    </lineage>
</organism>
<reference evidence="8" key="1">
    <citation type="submission" date="2016-10" db="EMBL/GenBank/DDBJ databases">
        <authorList>
            <person name="Varghese N."/>
            <person name="Submissions S."/>
        </authorList>
    </citation>
    <scope>NUCLEOTIDE SEQUENCE [LARGE SCALE GENOMIC DNA]</scope>
    <source>
        <strain evidence="8">GAS369</strain>
    </source>
</reference>
<dbReference type="PANTHER" id="PTHR30136:SF24">
    <property type="entry name" value="HTH-TYPE TRANSCRIPTIONAL REPRESSOR ALLR"/>
    <property type="match status" value="1"/>
</dbReference>
<keyword evidence="2" id="KW-0238">DNA-binding</keyword>
<proteinExistence type="predicted"/>
<dbReference type="GO" id="GO:0003677">
    <property type="term" value="F:DNA binding"/>
    <property type="evidence" value="ECO:0007669"/>
    <property type="project" value="UniProtKB-KW"/>
</dbReference>
<keyword evidence="3" id="KW-0804">Transcription</keyword>
<dbReference type="Pfam" id="PF01614">
    <property type="entry name" value="IclR_C"/>
    <property type="match status" value="1"/>
</dbReference>
<dbReference type="Gene3D" id="1.10.10.10">
    <property type="entry name" value="Winged helix-like DNA-binding domain superfamily/Winged helix DNA-binding domain"/>
    <property type="match status" value="1"/>
</dbReference>
<dbReference type="Gene3D" id="3.30.450.40">
    <property type="match status" value="1"/>
</dbReference>
<feature type="region of interest" description="Disordered" evidence="4">
    <location>
        <begin position="251"/>
        <end position="272"/>
    </location>
</feature>
<feature type="domain" description="IclR-ED" evidence="6">
    <location>
        <begin position="74"/>
        <end position="256"/>
    </location>
</feature>
<dbReference type="Pfam" id="PF09339">
    <property type="entry name" value="HTH_IclR"/>
    <property type="match status" value="1"/>
</dbReference>
<dbReference type="RefSeq" id="WP_146690455.1">
    <property type="nucleotide sequence ID" value="NZ_LT629750.1"/>
</dbReference>
<dbReference type="SUPFAM" id="SSF55781">
    <property type="entry name" value="GAF domain-like"/>
    <property type="match status" value="1"/>
</dbReference>
<dbReference type="InterPro" id="IPR014757">
    <property type="entry name" value="Tscrpt_reg_IclR_C"/>
</dbReference>